<dbReference type="PROSITE" id="PS00137">
    <property type="entry name" value="SUBTILASE_HIS"/>
    <property type="match status" value="1"/>
</dbReference>
<dbReference type="InterPro" id="IPR050131">
    <property type="entry name" value="Peptidase_S8_subtilisin-like"/>
</dbReference>
<comment type="similarity">
    <text evidence="1 6 7">Belongs to the peptidase S8 family.</text>
</comment>
<dbReference type="SUPFAM" id="SSF52743">
    <property type="entry name" value="Subtilisin-like"/>
    <property type="match status" value="1"/>
</dbReference>
<dbReference type="EMBL" id="DXBU01000189">
    <property type="protein sequence ID" value="HIZ23847.1"/>
    <property type="molecule type" value="Genomic_DNA"/>
</dbReference>
<protein>
    <submittedName>
        <fullName evidence="11">S8 family serine peptidase</fullName>
    </submittedName>
</protein>
<evidence type="ECO:0000256" key="3">
    <source>
        <dbReference type="ARBA" id="ARBA00022801"/>
    </source>
</evidence>
<dbReference type="InterPro" id="IPR023828">
    <property type="entry name" value="Peptidase_S8_Ser-AS"/>
</dbReference>
<evidence type="ECO:0000313" key="12">
    <source>
        <dbReference type="Proteomes" id="UP000824041"/>
    </source>
</evidence>
<dbReference type="InterPro" id="IPR015915">
    <property type="entry name" value="Kelch-typ_b-propeller"/>
</dbReference>
<dbReference type="Pfam" id="PF00082">
    <property type="entry name" value="Peptidase_S8"/>
    <property type="match status" value="2"/>
</dbReference>
<dbReference type="Gene3D" id="2.10.270.10">
    <property type="entry name" value="Cholin Binding"/>
    <property type="match status" value="2"/>
</dbReference>
<feature type="active site" description="Charge relay system" evidence="5 6">
    <location>
        <position position="316"/>
    </location>
</feature>
<evidence type="ECO:0000256" key="2">
    <source>
        <dbReference type="ARBA" id="ARBA00022670"/>
    </source>
</evidence>
<comment type="caution">
    <text evidence="11">The sequence shown here is derived from an EMBL/GenBank/DDBJ whole genome shotgun (WGS) entry which is preliminary data.</text>
</comment>
<dbReference type="InterPro" id="IPR022398">
    <property type="entry name" value="Peptidase_S8_His-AS"/>
</dbReference>
<keyword evidence="9" id="KW-0732">Signal</keyword>
<dbReference type="InterPro" id="IPR023827">
    <property type="entry name" value="Peptidase_S8_Asp-AS"/>
</dbReference>
<dbReference type="GO" id="GO:0006508">
    <property type="term" value="P:proteolysis"/>
    <property type="evidence" value="ECO:0007669"/>
    <property type="project" value="UniProtKB-KW"/>
</dbReference>
<feature type="signal peptide" evidence="9">
    <location>
        <begin position="1"/>
        <end position="25"/>
    </location>
</feature>
<reference evidence="11" key="1">
    <citation type="journal article" date="2021" name="PeerJ">
        <title>Extensive microbial diversity within the chicken gut microbiome revealed by metagenomics and culture.</title>
        <authorList>
            <person name="Gilroy R."/>
            <person name="Ravi A."/>
            <person name="Getino M."/>
            <person name="Pursley I."/>
            <person name="Horton D.L."/>
            <person name="Alikhan N.F."/>
            <person name="Baker D."/>
            <person name="Gharbi K."/>
            <person name="Hall N."/>
            <person name="Watson M."/>
            <person name="Adriaenssens E.M."/>
            <person name="Foster-Nyarko E."/>
            <person name="Jarju S."/>
            <person name="Secka A."/>
            <person name="Antonio M."/>
            <person name="Oren A."/>
            <person name="Chaudhuri R.R."/>
            <person name="La Ragione R."/>
            <person name="Hildebrand F."/>
            <person name="Pallen M.J."/>
        </authorList>
    </citation>
    <scope>NUCLEOTIDE SEQUENCE</scope>
    <source>
        <strain evidence="11">14324</strain>
    </source>
</reference>
<dbReference type="PANTHER" id="PTHR43806:SF11">
    <property type="entry name" value="CEREVISIN-RELATED"/>
    <property type="match status" value="1"/>
</dbReference>
<name>A0A9D2DV74_9FIRM</name>
<feature type="domain" description="Peptidase S8/S53" evidence="10">
    <location>
        <begin position="707"/>
        <end position="745"/>
    </location>
</feature>
<accession>A0A9D2DV74</accession>
<evidence type="ECO:0000313" key="11">
    <source>
        <dbReference type="EMBL" id="HIZ23847.1"/>
    </source>
</evidence>
<reference evidence="11" key="2">
    <citation type="submission" date="2021-04" db="EMBL/GenBank/DDBJ databases">
        <authorList>
            <person name="Gilroy R."/>
        </authorList>
    </citation>
    <scope>NUCLEOTIDE SEQUENCE</scope>
    <source>
        <strain evidence="11">14324</strain>
    </source>
</reference>
<feature type="active site" description="Charge relay system" evidence="5 6">
    <location>
        <position position="369"/>
    </location>
</feature>
<evidence type="ECO:0000256" key="7">
    <source>
        <dbReference type="RuleBase" id="RU003355"/>
    </source>
</evidence>
<dbReference type="InterPro" id="IPR036852">
    <property type="entry name" value="Peptidase_S8/S53_dom_sf"/>
</dbReference>
<keyword evidence="3 6" id="KW-0378">Hydrolase</keyword>
<evidence type="ECO:0000256" key="4">
    <source>
        <dbReference type="ARBA" id="ARBA00022825"/>
    </source>
</evidence>
<dbReference type="SUPFAM" id="SSF117281">
    <property type="entry name" value="Kelch motif"/>
    <property type="match status" value="1"/>
</dbReference>
<sequence>MRKRKAWIALVVSAAVAGTSLPVSAAELFADGAGTETEEFQWEEASKTEDALFTDGNSTGAKEESGAEELPEESFVFAEHGEIPSGGGISGYIQGEAIVWIEEDASPGNSRARSNALFPYAAETLFDSTVSETSTENLLGSSPEGESQNGGKAVLIKGNGQSTQELIQELLNYPQVKAAEPNYIVTLGSSQPPEDMTAEDAAEIFDDSSAGGEEEPVLSEEEQPVYVPADDAESTFADGEEVFGSESGESAFSDGEAAYRAEAYDDDGTYADMTRGEWNKWNTGQMKGAEGTDVNIDEVWAKYGQGSEKVVVAVVDTGIDYTHPDLAGRMWDEGLNYPALTALGGGPFGINVTSKDVYDSIDPMDDYRHGTHCAGIIAAESNGFGTTGIAPGVELMAVKVMGSSGGSYSDIYRGLQYVLTAARAGVNVKAVNYSLGGPVLSAITNRIMESLGEEGIVTCIASGNDTRDIDQNTMDTSSMQTSPYVVVVDSMDSDGNLAVYSNYGKRYTHVLAPGTSILSTIPTGTEVYTAEYAKGNLLYSGFEDSGDTGSDPAPVGPELEFYQCQEDAPRKMGQKLEPTEENYMLGEKSISLSSSCKYIISAPISIEGVPEGEYHLSLDGHVNNTNLIVGAWLIDKDGEEYALYYSSDEMFYIADNCWKTVPFDIPEEFDSWDDFQICIGVEPYYEGEDSFTAWIDCVGIGRQEIPYKYESGTSMAAPAVAGAAALLSSIYPNEEADVIAAMLRGGAVKSEAYSDLALESGRLDVNKAVENPEPVITFVENLGSTCLLNGFFPGENLTVTIDGIQAEILDQSETYLEVKVPEGFKESLAEITVRTARGTGRFFWLLGDSDRSFQDVELPQGSLGEEFKDITWENVASDGQTLYFLPAPDIEQESLYAYLWTYDTKTEQWGKIPVPGEAMLISIAVCQDYLYGYGEMEIEGLGLTGPTFLRYSLKEGKWEDPMASTMAPRYGSLFEYQGELYCAGGYYEENTDVIFRVDFEEKKEERIELKLPYKAIMTGIRSRGEELLVYPAASSQTNVLYYYDGEDWEVIPFQGEEHLSTYTPLAVAAVEEGFLISGLVKDTEDDGTEWADTWLLRTEGTEPVLEKQDKIFCPSKGTAYTGAVAGGSFYVTAYIPQKGGFILRKLDGVTAYPTETVRNGWQTIEGKTYYYRNGKPVTGFVTIDNAVYYFYQGSSQVRCGATEIGEMVTGWMEQRKSGRRFYFWNGNKKIRCNARQKGAMCTGWVTFSNGSRFFFNNGNKGVKSNTTQKGQMATGWLTGTGGRTFYLWTGSEKVKTNAKKKGQMAVGWVTFADGSRYFMWNKNKNLKSRATNLGERVTGTMYSKSREQYFQFDKNGKLVRSYR</sequence>
<evidence type="ECO:0000256" key="9">
    <source>
        <dbReference type="SAM" id="SignalP"/>
    </source>
</evidence>
<evidence type="ECO:0000259" key="10">
    <source>
        <dbReference type="Pfam" id="PF00082"/>
    </source>
</evidence>
<dbReference type="Proteomes" id="UP000824041">
    <property type="component" value="Unassembled WGS sequence"/>
</dbReference>
<keyword evidence="2 6" id="KW-0645">Protease</keyword>
<dbReference type="Gene3D" id="3.40.50.200">
    <property type="entry name" value="Peptidase S8/S53 domain"/>
    <property type="match status" value="2"/>
</dbReference>
<feature type="region of interest" description="Disordered" evidence="8">
    <location>
        <begin position="43"/>
        <end position="69"/>
    </location>
</feature>
<feature type="active site" description="Charge relay system" evidence="5 6">
    <location>
        <position position="714"/>
    </location>
</feature>
<dbReference type="GO" id="GO:0004252">
    <property type="term" value="F:serine-type endopeptidase activity"/>
    <property type="evidence" value="ECO:0007669"/>
    <property type="project" value="UniProtKB-UniRule"/>
</dbReference>
<dbReference type="PROSITE" id="PS00138">
    <property type="entry name" value="SUBTILASE_SER"/>
    <property type="match status" value="1"/>
</dbReference>
<keyword evidence="4 6" id="KW-0720">Serine protease</keyword>
<dbReference type="InterPro" id="IPR015500">
    <property type="entry name" value="Peptidase_S8_subtilisin-rel"/>
</dbReference>
<evidence type="ECO:0000256" key="6">
    <source>
        <dbReference type="PROSITE-ProRule" id="PRU01240"/>
    </source>
</evidence>
<feature type="domain" description="Peptidase S8/S53" evidence="10">
    <location>
        <begin position="308"/>
        <end position="528"/>
    </location>
</feature>
<organism evidence="11 12">
    <name type="scientific">Candidatus Blautia faecigallinarum</name>
    <dbReference type="NCBI Taxonomy" id="2838488"/>
    <lineage>
        <taxon>Bacteria</taxon>
        <taxon>Bacillati</taxon>
        <taxon>Bacillota</taxon>
        <taxon>Clostridia</taxon>
        <taxon>Lachnospirales</taxon>
        <taxon>Lachnospiraceae</taxon>
        <taxon>Blautia</taxon>
    </lineage>
</organism>
<evidence type="ECO:0000256" key="8">
    <source>
        <dbReference type="SAM" id="MobiDB-lite"/>
    </source>
</evidence>
<dbReference type="PROSITE" id="PS51892">
    <property type="entry name" value="SUBTILASE"/>
    <property type="match status" value="1"/>
</dbReference>
<evidence type="ECO:0000256" key="5">
    <source>
        <dbReference type="PIRSR" id="PIRSR615500-1"/>
    </source>
</evidence>
<dbReference type="Gene3D" id="2.120.10.80">
    <property type="entry name" value="Kelch-type beta propeller"/>
    <property type="match status" value="1"/>
</dbReference>
<proteinExistence type="inferred from homology"/>
<evidence type="ECO:0000256" key="1">
    <source>
        <dbReference type="ARBA" id="ARBA00011073"/>
    </source>
</evidence>
<dbReference type="PRINTS" id="PR00723">
    <property type="entry name" value="SUBTILISIN"/>
</dbReference>
<feature type="chain" id="PRO_5039389046" evidence="9">
    <location>
        <begin position="26"/>
        <end position="1363"/>
    </location>
</feature>
<dbReference type="SUPFAM" id="SSF69360">
    <property type="entry name" value="Cell wall binding repeat"/>
    <property type="match status" value="1"/>
</dbReference>
<dbReference type="PROSITE" id="PS00136">
    <property type="entry name" value="SUBTILASE_ASP"/>
    <property type="match status" value="1"/>
</dbReference>
<gene>
    <name evidence="11" type="ORF">IAA21_13855</name>
</gene>
<dbReference type="InterPro" id="IPR000209">
    <property type="entry name" value="Peptidase_S8/S53_dom"/>
</dbReference>
<dbReference type="PANTHER" id="PTHR43806">
    <property type="entry name" value="PEPTIDASE S8"/>
    <property type="match status" value="1"/>
</dbReference>